<dbReference type="EMBL" id="BRVP01000015">
    <property type="protein sequence ID" value="GLB53206.1"/>
    <property type="molecule type" value="Genomic_DNA"/>
</dbReference>
<dbReference type="GO" id="GO:0006310">
    <property type="term" value="P:DNA recombination"/>
    <property type="evidence" value="ECO:0007669"/>
    <property type="project" value="UniProtKB-UniRule"/>
</dbReference>
<dbReference type="PANTHER" id="PTHR30446:SF0">
    <property type="entry name" value="RECOMBINATION PROTEIN RECR"/>
    <property type="match status" value="1"/>
</dbReference>
<dbReference type="InterPro" id="IPR000093">
    <property type="entry name" value="DNA_Rcmb_RecR"/>
</dbReference>
<dbReference type="RefSeq" id="WP_281754954.1">
    <property type="nucleotide sequence ID" value="NZ_BRVP01000015.1"/>
</dbReference>
<dbReference type="GO" id="GO:0003677">
    <property type="term" value="F:DNA binding"/>
    <property type="evidence" value="ECO:0007669"/>
    <property type="project" value="UniProtKB-UniRule"/>
</dbReference>
<evidence type="ECO:0000256" key="5">
    <source>
        <dbReference type="ARBA" id="ARBA00023172"/>
    </source>
</evidence>
<dbReference type="Pfam" id="PF02132">
    <property type="entry name" value="RecR_ZnF"/>
    <property type="match status" value="1"/>
</dbReference>
<keyword evidence="6 7" id="KW-0234">DNA repair</keyword>
<comment type="similarity">
    <text evidence="7">Belongs to the RecR family.</text>
</comment>
<dbReference type="InterPro" id="IPR034137">
    <property type="entry name" value="TOPRIM_RecR"/>
</dbReference>
<organism evidence="9 10">
    <name type="scientific">Neptunitalea chrysea</name>
    <dbReference type="NCBI Taxonomy" id="1647581"/>
    <lineage>
        <taxon>Bacteria</taxon>
        <taxon>Pseudomonadati</taxon>
        <taxon>Bacteroidota</taxon>
        <taxon>Flavobacteriia</taxon>
        <taxon>Flavobacteriales</taxon>
        <taxon>Flavobacteriaceae</taxon>
        <taxon>Neptunitalea</taxon>
    </lineage>
</organism>
<keyword evidence="3 7" id="KW-0863">Zinc-finger</keyword>
<evidence type="ECO:0000313" key="9">
    <source>
        <dbReference type="EMBL" id="GLB53206.1"/>
    </source>
</evidence>
<name>A0A9W6B5J4_9FLAO</name>
<keyword evidence="4 7" id="KW-0862">Zinc</keyword>
<evidence type="ECO:0000259" key="8">
    <source>
        <dbReference type="PROSITE" id="PS50880"/>
    </source>
</evidence>
<evidence type="ECO:0000256" key="2">
    <source>
        <dbReference type="ARBA" id="ARBA00022763"/>
    </source>
</evidence>
<dbReference type="InterPro" id="IPR006171">
    <property type="entry name" value="TOPRIM_dom"/>
</dbReference>
<gene>
    <name evidence="7 9" type="primary">recR</name>
    <name evidence="9" type="ORF">NBRC110019_22460</name>
</gene>
<dbReference type="HAMAP" id="MF_00017">
    <property type="entry name" value="RecR"/>
    <property type="match status" value="1"/>
</dbReference>
<dbReference type="InterPro" id="IPR023627">
    <property type="entry name" value="Rcmb_RecR"/>
</dbReference>
<dbReference type="PANTHER" id="PTHR30446">
    <property type="entry name" value="RECOMBINATION PROTEIN RECR"/>
    <property type="match status" value="1"/>
</dbReference>
<dbReference type="Gene3D" id="6.10.250.240">
    <property type="match status" value="1"/>
</dbReference>
<comment type="function">
    <text evidence="7">May play a role in DNA repair. It seems to be involved in an RecBC-independent recombinational process of DNA repair. It may act with RecF and RecO.</text>
</comment>
<dbReference type="NCBIfam" id="TIGR00615">
    <property type="entry name" value="recR"/>
    <property type="match status" value="1"/>
</dbReference>
<dbReference type="Gene3D" id="3.40.1360.10">
    <property type="match status" value="1"/>
</dbReference>
<dbReference type="SUPFAM" id="SSF111304">
    <property type="entry name" value="Recombination protein RecR"/>
    <property type="match status" value="1"/>
</dbReference>
<keyword evidence="10" id="KW-1185">Reference proteome</keyword>
<dbReference type="GO" id="GO:0008270">
    <property type="term" value="F:zinc ion binding"/>
    <property type="evidence" value="ECO:0007669"/>
    <property type="project" value="UniProtKB-KW"/>
</dbReference>
<feature type="domain" description="Toprim" evidence="8">
    <location>
        <begin position="81"/>
        <end position="176"/>
    </location>
</feature>
<evidence type="ECO:0000256" key="7">
    <source>
        <dbReference type="HAMAP-Rule" id="MF_00017"/>
    </source>
</evidence>
<dbReference type="Pfam" id="PF21176">
    <property type="entry name" value="RecR_HhH"/>
    <property type="match status" value="1"/>
</dbReference>
<dbReference type="AlphaFoldDB" id="A0A9W6B5J4"/>
<dbReference type="GO" id="GO:0006281">
    <property type="term" value="P:DNA repair"/>
    <property type="evidence" value="ECO:0007669"/>
    <property type="project" value="UniProtKB-UniRule"/>
</dbReference>
<dbReference type="SMART" id="SM00493">
    <property type="entry name" value="TOPRIM"/>
    <property type="match status" value="1"/>
</dbReference>
<dbReference type="PROSITE" id="PS50880">
    <property type="entry name" value="TOPRIM"/>
    <property type="match status" value="1"/>
</dbReference>
<protein>
    <recommendedName>
        <fullName evidence="7">Recombination protein RecR</fullName>
    </recommendedName>
</protein>
<dbReference type="InterPro" id="IPR015967">
    <property type="entry name" value="Rcmb_RecR_Znf"/>
</dbReference>
<evidence type="ECO:0000256" key="4">
    <source>
        <dbReference type="ARBA" id="ARBA00022833"/>
    </source>
</evidence>
<dbReference type="Pfam" id="PF21175">
    <property type="entry name" value="RecR_C"/>
    <property type="match status" value="1"/>
</dbReference>
<evidence type="ECO:0000256" key="6">
    <source>
        <dbReference type="ARBA" id="ARBA00023204"/>
    </source>
</evidence>
<sequence length="205" mass="22581">MEFSSKLLENAVAEMAQLPGVGKRTALRLVLHLLKQPESQTERLVGALHAMRNEIKFCKKCHNISDVILCDICANPRREDETVCVVEDIRDVMAIESTGQYKGLYHVLGGKISPIDGIGPSDLTIASLVERVAQGEVKEIIFALSSTIEGDTTNFYIFKQLEPYNVVTSTIARGISVGGELEYADEVTLGRSIINRIPFENSLKS</sequence>
<proteinExistence type="inferred from homology"/>
<dbReference type="Pfam" id="PF13662">
    <property type="entry name" value="Toprim_4"/>
    <property type="match status" value="1"/>
</dbReference>
<dbReference type="Gene3D" id="1.10.8.420">
    <property type="entry name" value="RecR Domain 1"/>
    <property type="match status" value="1"/>
</dbReference>
<keyword evidence="2 7" id="KW-0227">DNA damage</keyword>
<feature type="zinc finger region" description="C4-type" evidence="7">
    <location>
        <begin position="58"/>
        <end position="73"/>
    </location>
</feature>
<comment type="caution">
    <text evidence="9">The sequence shown here is derived from an EMBL/GenBank/DDBJ whole genome shotgun (WGS) entry which is preliminary data.</text>
</comment>
<reference evidence="9" key="1">
    <citation type="submission" date="2022-07" db="EMBL/GenBank/DDBJ databases">
        <title>Taxonomy of Novel Oxalotrophic and Methylotrophic Bacteria.</title>
        <authorList>
            <person name="Sahin N."/>
            <person name="Tani A."/>
        </authorList>
    </citation>
    <scope>NUCLEOTIDE SEQUENCE</scope>
    <source>
        <strain evidence="9">AM327</strain>
    </source>
</reference>
<keyword evidence="5 7" id="KW-0233">DNA recombination</keyword>
<evidence type="ECO:0000313" key="10">
    <source>
        <dbReference type="Proteomes" id="UP001143545"/>
    </source>
</evidence>
<keyword evidence="1 7" id="KW-0479">Metal-binding</keyword>
<evidence type="ECO:0000256" key="3">
    <source>
        <dbReference type="ARBA" id="ARBA00022771"/>
    </source>
</evidence>
<evidence type="ECO:0000256" key="1">
    <source>
        <dbReference type="ARBA" id="ARBA00022723"/>
    </source>
</evidence>
<accession>A0A9W6B5J4</accession>
<dbReference type="Proteomes" id="UP001143545">
    <property type="component" value="Unassembled WGS sequence"/>
</dbReference>
<dbReference type="CDD" id="cd01025">
    <property type="entry name" value="TOPRIM_recR"/>
    <property type="match status" value="1"/>
</dbReference>